<organism evidence="4 5">
    <name type="scientific">Symbiodinium necroappetens</name>
    <dbReference type="NCBI Taxonomy" id="1628268"/>
    <lineage>
        <taxon>Eukaryota</taxon>
        <taxon>Sar</taxon>
        <taxon>Alveolata</taxon>
        <taxon>Dinophyceae</taxon>
        <taxon>Suessiales</taxon>
        <taxon>Symbiodiniaceae</taxon>
        <taxon>Symbiodinium</taxon>
    </lineage>
</organism>
<evidence type="ECO:0000256" key="1">
    <source>
        <dbReference type="ARBA" id="ARBA00022737"/>
    </source>
</evidence>
<dbReference type="EMBL" id="CAJNJA010012470">
    <property type="protein sequence ID" value="CAE7297485.1"/>
    <property type="molecule type" value="Genomic_DNA"/>
</dbReference>
<dbReference type="PROSITE" id="PS50297">
    <property type="entry name" value="ANK_REP_REGION"/>
    <property type="match status" value="2"/>
</dbReference>
<sequence length="161" mass="17831">GLADPSRINDLGWTDAHHVAYGWPIQAAHGTTFSIPPEKHHMSSFNQVTDEFLCLRNDFGQTALHLAVRQDHDELVSFLILTRKLPCLDVGNGDGDTPLHYAAAWGRRESARLLIQGGADPSILNNQAKTPMDDALSFGHPDIWSIMSQEKMPQHAKSIEL</sequence>
<dbReference type="PANTHER" id="PTHR24198">
    <property type="entry name" value="ANKYRIN REPEAT AND PROTEIN KINASE DOMAIN-CONTAINING PROTEIN"/>
    <property type="match status" value="1"/>
</dbReference>
<evidence type="ECO:0000313" key="4">
    <source>
        <dbReference type="EMBL" id="CAE7297485.1"/>
    </source>
</evidence>
<dbReference type="PROSITE" id="PS50088">
    <property type="entry name" value="ANK_REPEAT"/>
    <property type="match status" value="2"/>
</dbReference>
<dbReference type="PANTHER" id="PTHR24198:SF165">
    <property type="entry name" value="ANKYRIN REPEAT-CONTAINING PROTEIN-RELATED"/>
    <property type="match status" value="1"/>
</dbReference>
<gene>
    <name evidence="4" type="primary">ANKRD27</name>
    <name evidence="4" type="ORF">SNEC2469_LOCUS7316</name>
</gene>
<dbReference type="InterPro" id="IPR036770">
    <property type="entry name" value="Ankyrin_rpt-contain_sf"/>
</dbReference>
<keyword evidence="1" id="KW-0677">Repeat</keyword>
<dbReference type="InterPro" id="IPR002110">
    <property type="entry name" value="Ankyrin_rpt"/>
</dbReference>
<dbReference type="Proteomes" id="UP000601435">
    <property type="component" value="Unassembled WGS sequence"/>
</dbReference>
<accession>A0A812NHA7</accession>
<protein>
    <submittedName>
        <fullName evidence="4">ANKRD27 protein</fullName>
    </submittedName>
</protein>
<keyword evidence="5" id="KW-1185">Reference proteome</keyword>
<evidence type="ECO:0000256" key="2">
    <source>
        <dbReference type="ARBA" id="ARBA00023043"/>
    </source>
</evidence>
<dbReference type="AlphaFoldDB" id="A0A812NHA7"/>
<comment type="caution">
    <text evidence="4">The sequence shown here is derived from an EMBL/GenBank/DDBJ whole genome shotgun (WGS) entry which is preliminary data.</text>
</comment>
<dbReference type="OrthoDB" id="430364at2759"/>
<keyword evidence="2 3" id="KW-0040">ANK repeat</keyword>
<name>A0A812NHA7_9DINO</name>
<feature type="non-terminal residue" evidence="4">
    <location>
        <position position="1"/>
    </location>
</feature>
<evidence type="ECO:0000256" key="3">
    <source>
        <dbReference type="PROSITE-ProRule" id="PRU00023"/>
    </source>
</evidence>
<feature type="repeat" description="ANK" evidence="3">
    <location>
        <begin position="59"/>
        <end position="80"/>
    </location>
</feature>
<dbReference type="Pfam" id="PF12796">
    <property type="entry name" value="Ank_2"/>
    <property type="match status" value="1"/>
</dbReference>
<dbReference type="SMART" id="SM00248">
    <property type="entry name" value="ANK"/>
    <property type="match status" value="2"/>
</dbReference>
<reference evidence="4" key="1">
    <citation type="submission" date="2021-02" db="EMBL/GenBank/DDBJ databases">
        <authorList>
            <person name="Dougan E. K."/>
            <person name="Rhodes N."/>
            <person name="Thang M."/>
            <person name="Chan C."/>
        </authorList>
    </citation>
    <scope>NUCLEOTIDE SEQUENCE</scope>
</reference>
<feature type="repeat" description="ANK" evidence="3">
    <location>
        <begin position="94"/>
        <end position="126"/>
    </location>
</feature>
<proteinExistence type="predicted"/>
<evidence type="ECO:0000313" key="5">
    <source>
        <dbReference type="Proteomes" id="UP000601435"/>
    </source>
</evidence>
<dbReference type="PRINTS" id="PR01415">
    <property type="entry name" value="ANKYRIN"/>
</dbReference>
<dbReference type="SUPFAM" id="SSF48403">
    <property type="entry name" value="Ankyrin repeat"/>
    <property type="match status" value="1"/>
</dbReference>
<dbReference type="Gene3D" id="1.25.40.20">
    <property type="entry name" value="Ankyrin repeat-containing domain"/>
    <property type="match status" value="1"/>
</dbReference>